<proteinExistence type="predicted"/>
<evidence type="ECO:0000256" key="1">
    <source>
        <dbReference type="SAM" id="Phobius"/>
    </source>
</evidence>
<name>A0A7K1L2R5_9ACTN</name>
<keyword evidence="3" id="KW-1185">Reference proteome</keyword>
<keyword evidence="1" id="KW-0472">Membrane</keyword>
<dbReference type="AlphaFoldDB" id="A0A7K1L2R5"/>
<comment type="caution">
    <text evidence="2">The sequence shown here is derived from an EMBL/GenBank/DDBJ whole genome shotgun (WGS) entry which is preliminary data.</text>
</comment>
<dbReference type="EMBL" id="WOFH01000006">
    <property type="protein sequence ID" value="MUN38724.1"/>
    <property type="molecule type" value="Genomic_DNA"/>
</dbReference>
<keyword evidence="1" id="KW-1133">Transmembrane helix</keyword>
<reference evidence="2 3" key="1">
    <citation type="submission" date="2019-11" db="EMBL/GenBank/DDBJ databases">
        <authorList>
            <person name="Cao P."/>
        </authorList>
    </citation>
    <scope>NUCLEOTIDE SEQUENCE [LARGE SCALE GENOMIC DNA]</scope>
    <source>
        <strain evidence="2 3">NEAU-AAG5</strain>
    </source>
</reference>
<organism evidence="2 3">
    <name type="scientific">Actinomadura litoris</name>
    <dbReference type="NCBI Taxonomy" id="2678616"/>
    <lineage>
        <taxon>Bacteria</taxon>
        <taxon>Bacillati</taxon>
        <taxon>Actinomycetota</taxon>
        <taxon>Actinomycetes</taxon>
        <taxon>Streptosporangiales</taxon>
        <taxon>Thermomonosporaceae</taxon>
        <taxon>Actinomadura</taxon>
    </lineage>
</organism>
<accession>A0A7K1L2R5</accession>
<evidence type="ECO:0000313" key="2">
    <source>
        <dbReference type="EMBL" id="MUN38724.1"/>
    </source>
</evidence>
<dbReference type="Proteomes" id="UP000432015">
    <property type="component" value="Unassembled WGS sequence"/>
</dbReference>
<protein>
    <submittedName>
        <fullName evidence="2">Uncharacterized protein</fullName>
    </submittedName>
</protein>
<keyword evidence="1" id="KW-0812">Transmembrane</keyword>
<feature type="transmembrane region" description="Helical" evidence="1">
    <location>
        <begin position="12"/>
        <end position="31"/>
    </location>
</feature>
<dbReference type="RefSeq" id="WP_156217873.1">
    <property type="nucleotide sequence ID" value="NZ_WOFH01000006.1"/>
</dbReference>
<gene>
    <name evidence="2" type="ORF">GNZ18_19240</name>
</gene>
<sequence>MSARTKYPTRRSLSAAVLLFVVVFLAVWTALTVWTGMYGDAKCLVSALAAGWAAHRFRRPFTDRRRL</sequence>
<evidence type="ECO:0000313" key="3">
    <source>
        <dbReference type="Proteomes" id="UP000432015"/>
    </source>
</evidence>